<proteinExistence type="predicted"/>
<accession>A0ABQ5IL54</accession>
<evidence type="ECO:0000313" key="2">
    <source>
        <dbReference type="Proteomes" id="UP001151760"/>
    </source>
</evidence>
<dbReference type="Proteomes" id="UP001151760">
    <property type="component" value="Unassembled WGS sequence"/>
</dbReference>
<gene>
    <name evidence="1" type="ORF">Tco_1111104</name>
</gene>
<keyword evidence="2" id="KW-1185">Reference proteome</keyword>
<organism evidence="1 2">
    <name type="scientific">Tanacetum coccineum</name>
    <dbReference type="NCBI Taxonomy" id="301880"/>
    <lineage>
        <taxon>Eukaryota</taxon>
        <taxon>Viridiplantae</taxon>
        <taxon>Streptophyta</taxon>
        <taxon>Embryophyta</taxon>
        <taxon>Tracheophyta</taxon>
        <taxon>Spermatophyta</taxon>
        <taxon>Magnoliopsida</taxon>
        <taxon>eudicotyledons</taxon>
        <taxon>Gunneridae</taxon>
        <taxon>Pentapetalae</taxon>
        <taxon>asterids</taxon>
        <taxon>campanulids</taxon>
        <taxon>Asterales</taxon>
        <taxon>Asteraceae</taxon>
        <taxon>Asteroideae</taxon>
        <taxon>Anthemideae</taxon>
        <taxon>Anthemidinae</taxon>
        <taxon>Tanacetum</taxon>
    </lineage>
</organism>
<protein>
    <submittedName>
        <fullName evidence="1">Uncharacterized protein</fullName>
    </submittedName>
</protein>
<comment type="caution">
    <text evidence="1">The sequence shown here is derived from an EMBL/GenBank/DDBJ whole genome shotgun (WGS) entry which is preliminary data.</text>
</comment>
<sequence length="376" mass="42690">METKDTISSCSISKEQQMQQIQDTTKESCMVSFRRLHSYLKLLSNNDLKGTRTESGFKHAFATLFGQDVDTFASTMFLNVDNLEKQLDNDEFQEIGSMASFKVLVNRIPEFRDTLMQHMESVKKSIDERALHKREYDTRVNERQMQIIEGKVDTCKALDASLVDIECSGNRSKEEATKRRSGNVHMLCECKYQTIYDEEQWLRYQRLLKSMVFCVTGQHILAAPEFNNEGEISKNSDGNKPNLGGVLQERYSTLAQTRLTVNPQMVQMRISLTIPYGIENNSDVSADTLNLSAGTSFNPKKEGLRVCSELGIHNHNNEPSSSKLVPKVVPLAEKTATSQQELELLFSPMYEEYFNAGNPSVSKSSALFDNFQQHET</sequence>
<name>A0ABQ5IL54_9ASTR</name>
<evidence type="ECO:0000313" key="1">
    <source>
        <dbReference type="EMBL" id="GJU00766.1"/>
    </source>
</evidence>
<reference evidence="1" key="1">
    <citation type="journal article" date="2022" name="Int. J. Mol. Sci.">
        <title>Draft Genome of Tanacetum Coccineum: Genomic Comparison of Closely Related Tanacetum-Family Plants.</title>
        <authorList>
            <person name="Yamashiro T."/>
            <person name="Shiraishi A."/>
            <person name="Nakayama K."/>
            <person name="Satake H."/>
        </authorList>
    </citation>
    <scope>NUCLEOTIDE SEQUENCE</scope>
</reference>
<reference evidence="1" key="2">
    <citation type="submission" date="2022-01" db="EMBL/GenBank/DDBJ databases">
        <authorList>
            <person name="Yamashiro T."/>
            <person name="Shiraishi A."/>
            <person name="Satake H."/>
            <person name="Nakayama K."/>
        </authorList>
    </citation>
    <scope>NUCLEOTIDE SEQUENCE</scope>
</reference>
<dbReference type="EMBL" id="BQNB010020897">
    <property type="protein sequence ID" value="GJU00766.1"/>
    <property type="molecule type" value="Genomic_DNA"/>
</dbReference>